<evidence type="ECO:0000256" key="6">
    <source>
        <dbReference type="ARBA" id="ARBA00022989"/>
    </source>
</evidence>
<dbReference type="STRING" id="1827387.A4S15_09610"/>
<evidence type="ECO:0000256" key="7">
    <source>
        <dbReference type="ARBA" id="ARBA00023136"/>
    </source>
</evidence>
<evidence type="ECO:0000313" key="10">
    <source>
        <dbReference type="EMBL" id="OQW52107.1"/>
    </source>
</evidence>
<protein>
    <submittedName>
        <fullName evidence="10">ABC transporter permease</fullName>
    </submittedName>
</protein>
<accession>A0A1W9HXS3</accession>
<feature type="transmembrane region" description="Helical" evidence="8">
    <location>
        <begin position="192"/>
        <end position="217"/>
    </location>
</feature>
<comment type="subcellular location">
    <subcellularLocation>
        <location evidence="1 8">Cell membrane</location>
        <topology evidence="1 8">Multi-pass membrane protein</topology>
    </subcellularLocation>
</comment>
<dbReference type="CDD" id="cd06261">
    <property type="entry name" value="TM_PBP2"/>
    <property type="match status" value="1"/>
</dbReference>
<dbReference type="PROSITE" id="PS50928">
    <property type="entry name" value="ABC_TM1"/>
    <property type="match status" value="1"/>
</dbReference>
<keyword evidence="6 8" id="KW-1133">Transmembrane helix</keyword>
<dbReference type="InterPro" id="IPR035906">
    <property type="entry name" value="MetI-like_sf"/>
</dbReference>
<reference evidence="10 11" key="1">
    <citation type="journal article" date="2017" name="Water Res.">
        <title>Comammox in drinking water systems.</title>
        <authorList>
            <person name="Wang Y."/>
            <person name="Ma L."/>
            <person name="Mao Y."/>
            <person name="Jiang X."/>
            <person name="Xia Y."/>
            <person name="Yu K."/>
            <person name="Li B."/>
            <person name="Zhang T."/>
        </authorList>
    </citation>
    <scope>NUCLEOTIDE SEQUENCE [LARGE SCALE GENOMIC DNA]</scope>
    <source>
        <strain evidence="10">SG_bin8</strain>
    </source>
</reference>
<keyword evidence="3 8" id="KW-0813">Transport</keyword>
<feature type="transmembrane region" description="Helical" evidence="8">
    <location>
        <begin position="146"/>
        <end position="171"/>
    </location>
</feature>
<dbReference type="GO" id="GO:0005886">
    <property type="term" value="C:plasma membrane"/>
    <property type="evidence" value="ECO:0007669"/>
    <property type="project" value="UniProtKB-SubCell"/>
</dbReference>
<comment type="caution">
    <text evidence="10">The sequence shown here is derived from an EMBL/GenBank/DDBJ whole genome shotgun (WGS) entry which is preliminary data.</text>
</comment>
<dbReference type="SUPFAM" id="SSF161098">
    <property type="entry name" value="MetI-like"/>
    <property type="match status" value="1"/>
</dbReference>
<keyword evidence="7 8" id="KW-0472">Membrane</keyword>
<keyword evidence="4" id="KW-1003">Cell membrane</keyword>
<comment type="similarity">
    <text evidence="2 8">Belongs to the binding-protein-dependent transport system permease family.</text>
</comment>
<dbReference type="GO" id="GO:0055085">
    <property type="term" value="P:transmembrane transport"/>
    <property type="evidence" value="ECO:0007669"/>
    <property type="project" value="InterPro"/>
</dbReference>
<dbReference type="PANTHER" id="PTHR43227">
    <property type="entry name" value="BLL4140 PROTEIN"/>
    <property type="match status" value="1"/>
</dbReference>
<evidence type="ECO:0000259" key="9">
    <source>
        <dbReference type="PROSITE" id="PS50928"/>
    </source>
</evidence>
<evidence type="ECO:0000256" key="4">
    <source>
        <dbReference type="ARBA" id="ARBA00022475"/>
    </source>
</evidence>
<evidence type="ECO:0000256" key="5">
    <source>
        <dbReference type="ARBA" id="ARBA00022692"/>
    </source>
</evidence>
<name>A0A1W9HXS3_9HYPH</name>
<feature type="transmembrane region" description="Helical" evidence="8">
    <location>
        <begin position="99"/>
        <end position="126"/>
    </location>
</feature>
<proteinExistence type="inferred from homology"/>
<feature type="transmembrane region" description="Helical" evidence="8">
    <location>
        <begin position="65"/>
        <end position="87"/>
    </location>
</feature>
<dbReference type="InterPro" id="IPR050809">
    <property type="entry name" value="UgpAE/MalFG_permease"/>
</dbReference>
<evidence type="ECO:0000256" key="2">
    <source>
        <dbReference type="ARBA" id="ARBA00009306"/>
    </source>
</evidence>
<dbReference type="PANTHER" id="PTHR43227:SF11">
    <property type="entry name" value="BLL4140 PROTEIN"/>
    <property type="match status" value="1"/>
</dbReference>
<gene>
    <name evidence="10" type="ORF">A4S15_09610</name>
</gene>
<evidence type="ECO:0000256" key="1">
    <source>
        <dbReference type="ARBA" id="ARBA00004651"/>
    </source>
</evidence>
<dbReference type="EMBL" id="LWDL01000016">
    <property type="protein sequence ID" value="OQW52107.1"/>
    <property type="molecule type" value="Genomic_DNA"/>
</dbReference>
<dbReference type="Gene3D" id="1.10.3720.10">
    <property type="entry name" value="MetI-like"/>
    <property type="match status" value="1"/>
</dbReference>
<dbReference type="Proteomes" id="UP000192872">
    <property type="component" value="Unassembled WGS sequence"/>
</dbReference>
<keyword evidence="5 8" id="KW-0812">Transmembrane</keyword>
<organism evidence="10 11">
    <name type="scientific">Candidatus Raskinella chloraquaticus</name>
    <dbReference type="NCBI Taxonomy" id="1951219"/>
    <lineage>
        <taxon>Bacteria</taxon>
        <taxon>Pseudomonadati</taxon>
        <taxon>Pseudomonadota</taxon>
        <taxon>Alphaproteobacteria</taxon>
        <taxon>Hyphomicrobiales</taxon>
        <taxon>Phreatobacteraceae</taxon>
        <taxon>Candidatus Raskinella</taxon>
    </lineage>
</organism>
<evidence type="ECO:0000313" key="11">
    <source>
        <dbReference type="Proteomes" id="UP000192872"/>
    </source>
</evidence>
<dbReference type="Pfam" id="PF00528">
    <property type="entry name" value="BPD_transp_1"/>
    <property type="match status" value="1"/>
</dbReference>
<feature type="domain" description="ABC transmembrane type-1" evidence="9">
    <location>
        <begin position="61"/>
        <end position="273"/>
    </location>
</feature>
<evidence type="ECO:0000256" key="8">
    <source>
        <dbReference type="RuleBase" id="RU363032"/>
    </source>
</evidence>
<dbReference type="InterPro" id="IPR000515">
    <property type="entry name" value="MetI-like"/>
</dbReference>
<sequence>MLALLLLVPSLLLLALFTYGPLIQLAWDSLLVRTSTRAAPSFAGLANYRAVLNDPSFAKALWNNLLFAIGTLVPSLVLALFLAMCIARSSRLNSGLRAMLFFPVLVPLVAAASLFLFIFLPGVGLLDYYLGRLIARPPNWLGDPDIALWAIAGVTIWKNAGYYMLFFLAGLQSVPPEAYDAAYLDGATPWQRLWMVTLPYLTPTIAFVSIIALLNIVTQVDHVFVLTKGGPSEATNLLLFYIYQQAVESYDIGKASAATVLSLVALFAVTLLSLSTLERSFGGNEL</sequence>
<feature type="transmembrane region" description="Helical" evidence="8">
    <location>
        <begin position="255"/>
        <end position="277"/>
    </location>
</feature>
<evidence type="ECO:0000256" key="3">
    <source>
        <dbReference type="ARBA" id="ARBA00022448"/>
    </source>
</evidence>
<dbReference type="AlphaFoldDB" id="A0A1W9HXS3"/>